<feature type="compositionally biased region" description="Basic residues" evidence="6">
    <location>
        <begin position="670"/>
        <end position="689"/>
    </location>
</feature>
<evidence type="ECO:0000256" key="6">
    <source>
        <dbReference type="SAM" id="MobiDB-lite"/>
    </source>
</evidence>
<dbReference type="Proteomes" id="UP000095280">
    <property type="component" value="Unplaced"/>
</dbReference>
<keyword evidence="2" id="KW-0813">Transport</keyword>
<keyword evidence="5 7" id="KW-0472">Membrane</keyword>
<dbReference type="AlphaFoldDB" id="A0A1I8F9R5"/>
<feature type="region of interest" description="Disordered" evidence="6">
    <location>
        <begin position="413"/>
        <end position="476"/>
    </location>
</feature>
<evidence type="ECO:0000256" key="7">
    <source>
        <dbReference type="SAM" id="Phobius"/>
    </source>
</evidence>
<proteinExistence type="predicted"/>
<dbReference type="InterPro" id="IPR045263">
    <property type="entry name" value="GLUT"/>
</dbReference>
<dbReference type="Gene3D" id="1.20.1250.20">
    <property type="entry name" value="MFS general substrate transporter like domains"/>
    <property type="match status" value="1"/>
</dbReference>
<dbReference type="GO" id="GO:0016020">
    <property type="term" value="C:membrane"/>
    <property type="evidence" value="ECO:0007669"/>
    <property type="project" value="UniProtKB-SubCell"/>
</dbReference>
<feature type="region of interest" description="Disordered" evidence="6">
    <location>
        <begin position="820"/>
        <end position="889"/>
    </location>
</feature>
<evidence type="ECO:0000313" key="9">
    <source>
        <dbReference type="WBParaSite" id="maker-unitig_26255-snap-gene-0.2-mRNA-1"/>
    </source>
</evidence>
<evidence type="ECO:0000256" key="1">
    <source>
        <dbReference type="ARBA" id="ARBA00004370"/>
    </source>
</evidence>
<feature type="transmembrane region" description="Helical" evidence="7">
    <location>
        <begin position="282"/>
        <end position="305"/>
    </location>
</feature>
<organism evidence="8 9">
    <name type="scientific">Macrostomum lignano</name>
    <dbReference type="NCBI Taxonomy" id="282301"/>
    <lineage>
        <taxon>Eukaryota</taxon>
        <taxon>Metazoa</taxon>
        <taxon>Spiralia</taxon>
        <taxon>Lophotrochozoa</taxon>
        <taxon>Platyhelminthes</taxon>
        <taxon>Rhabditophora</taxon>
        <taxon>Macrostomorpha</taxon>
        <taxon>Macrostomida</taxon>
        <taxon>Macrostomidae</taxon>
        <taxon>Macrostomum</taxon>
    </lineage>
</organism>
<feature type="region of interest" description="Disordered" evidence="6">
    <location>
        <begin position="661"/>
        <end position="701"/>
    </location>
</feature>
<reference evidence="9" key="1">
    <citation type="submission" date="2016-11" db="UniProtKB">
        <authorList>
            <consortium name="WormBaseParasite"/>
        </authorList>
    </citation>
    <scope>IDENTIFICATION</scope>
</reference>
<dbReference type="SUPFAM" id="SSF103473">
    <property type="entry name" value="MFS general substrate transporter"/>
    <property type="match status" value="1"/>
</dbReference>
<feature type="compositionally biased region" description="Low complexity" evidence="6">
    <location>
        <begin position="871"/>
        <end position="887"/>
    </location>
</feature>
<dbReference type="PANTHER" id="PTHR23503:SF8">
    <property type="entry name" value="FACILITATED GLUCOSE TRANSPORTER PROTEIN 1"/>
    <property type="match status" value="1"/>
</dbReference>
<dbReference type="WBParaSite" id="maker-unitig_26255-snap-gene-0.2-mRNA-1">
    <property type="protein sequence ID" value="maker-unitig_26255-snap-gene-0.2-mRNA-1"/>
    <property type="gene ID" value="maker-unitig_26255-snap-gene-0.2"/>
</dbReference>
<keyword evidence="3 7" id="KW-0812">Transmembrane</keyword>
<accession>A0A1I8F9R5</accession>
<keyword evidence="8" id="KW-1185">Reference proteome</keyword>
<sequence length="929" mass="99735">MLLTVITAALSSTMYGYNMSKLNTPYERNGVEPAPTFLNADLVRHHLAFRGAGALGSFSSGVFAEKFGAGEASSSTTCSPSPARQQRWPPTTARCTSCSSWAARSSASTAGLVSLYIAEVSPKQVRGAFLSFHQIGIVIGILLGQVLSLERRQHVAILCGFSVMPCLLSCCCCPLPREPPLPAVRAQGRGPPPRPLCCASPDQKHAAKELLNEIREEEKVVSSRPDLYESFQYRDLFTRPELRRSLMMSALLNVSQQWSGINAIFAYSHSVFYNAGVDPEEAIQYAIIGTGVINVVVTFISLALIEKVGRRKLLLIPNWILGSLLVLTALHQPAVQLRLAELLHHLHHAGLHCRFGLGFGPLTSMITCETFEQQARPQAMAVIQNCALRQLLRPHAHLKFMETPTRSVRRLWPTQGSLGAGGPCNGSDGAPIRGAEIRGSGRKRGSSGNVTSSGPTPGPEDLQLQARSPPPYERRTTTAEDDLEAYRLGLGLQPLTAQLNCQLTNGLEHREAGSKKLHSTNKGLCHKDAAGQLCPTAGLSGVSGQIDASCQRLSVTRAAQLQAGLPSGADLNWRAGIDKRWVCDATPARYFFQLGRLTARIVIVRLCKQLCATRHVRWLICGKLLYAITELQNSYTARPRLHFLAPPFNRMACCQFGRVSGRSSAGQTKPGHHSRVTQRRHHSGHHSRHTQPVTNTGHHSRVTTVRPVHSRHHTGHPPGCGRVVPPQALLVVDTLLAGKVKRDFIARAPGPRRRAAAAARRRAAAATAAATAVQGGMVQAGEPRQTRAPRLLARLAALPLLLPLSDGAPPELPALPAATHTTQRNEPPSASASEAAVGGQDSCREGEADVPATTTGRVTARRCGCGGGGADARSPLSATGAAAAALPPRDEERMRGVCRMTESCSGVPEFLALLCDEDHGLGLMDHGFG</sequence>
<dbReference type="PANTHER" id="PTHR23503">
    <property type="entry name" value="SOLUTE CARRIER FAMILY 2"/>
    <property type="match status" value="1"/>
</dbReference>
<evidence type="ECO:0000313" key="8">
    <source>
        <dbReference type="Proteomes" id="UP000095280"/>
    </source>
</evidence>
<evidence type="ECO:0000256" key="4">
    <source>
        <dbReference type="ARBA" id="ARBA00022989"/>
    </source>
</evidence>
<comment type="subcellular location">
    <subcellularLocation>
        <location evidence="1">Membrane</location>
    </subcellularLocation>
</comment>
<name>A0A1I8F9R5_9PLAT</name>
<dbReference type="InterPro" id="IPR036259">
    <property type="entry name" value="MFS_trans_sf"/>
</dbReference>
<feature type="transmembrane region" description="Helical" evidence="7">
    <location>
        <begin position="312"/>
        <end position="330"/>
    </location>
</feature>
<dbReference type="InterPro" id="IPR005828">
    <property type="entry name" value="MFS_sugar_transport-like"/>
</dbReference>
<feature type="compositionally biased region" description="Low complexity" evidence="6">
    <location>
        <begin position="852"/>
        <end position="863"/>
    </location>
</feature>
<evidence type="ECO:0000256" key="2">
    <source>
        <dbReference type="ARBA" id="ARBA00022448"/>
    </source>
</evidence>
<keyword evidence="4 7" id="KW-1133">Transmembrane helix</keyword>
<dbReference type="GO" id="GO:0015149">
    <property type="term" value="F:hexose transmembrane transporter activity"/>
    <property type="evidence" value="ECO:0007669"/>
    <property type="project" value="TreeGrafter"/>
</dbReference>
<feature type="compositionally biased region" description="Low complexity" evidence="6">
    <location>
        <begin position="826"/>
        <end position="836"/>
    </location>
</feature>
<dbReference type="Pfam" id="PF00083">
    <property type="entry name" value="Sugar_tr"/>
    <property type="match status" value="1"/>
</dbReference>
<evidence type="ECO:0000256" key="5">
    <source>
        <dbReference type="ARBA" id="ARBA00023136"/>
    </source>
</evidence>
<evidence type="ECO:0000256" key="3">
    <source>
        <dbReference type="ARBA" id="ARBA00022692"/>
    </source>
</evidence>
<protein>
    <submittedName>
        <fullName evidence="9">MFS domain-containing protein</fullName>
    </submittedName>
</protein>